<reference evidence="12 13" key="1">
    <citation type="journal article" date="2016" name="Front. Microbiol.">
        <title>Single-Cell (Meta-)Genomics of a Dimorphic Candidatus Thiomargarita nelsonii Reveals Genomic Plasticity.</title>
        <authorList>
            <person name="Flood B.E."/>
            <person name="Fliss P."/>
            <person name="Jones D.S."/>
            <person name="Dick G.J."/>
            <person name="Jain S."/>
            <person name="Kaster A.K."/>
            <person name="Winkel M."/>
            <person name="Mussmann M."/>
            <person name="Bailey J."/>
        </authorList>
    </citation>
    <scope>NUCLEOTIDE SEQUENCE [LARGE SCALE GENOMIC DNA]</scope>
    <source>
        <strain evidence="12">Hydrate Ridge</strain>
    </source>
</reference>
<dbReference type="PROSITE" id="PS51007">
    <property type="entry name" value="CYTC"/>
    <property type="match status" value="2"/>
</dbReference>
<feature type="binding site" description="covalent" evidence="8">
    <location>
        <position position="67"/>
    </location>
    <ligand>
        <name>heme c</name>
        <dbReference type="ChEBI" id="CHEBI:61717"/>
        <label>1</label>
    </ligand>
</feature>
<dbReference type="GO" id="GO:0004130">
    <property type="term" value="F:cytochrome-c peroxidase activity"/>
    <property type="evidence" value="ECO:0007669"/>
    <property type="project" value="TreeGrafter"/>
</dbReference>
<dbReference type="PIRSF" id="PIRSF000294">
    <property type="entry name" value="Cytochrome-c_peroxidase"/>
    <property type="match status" value="1"/>
</dbReference>
<feature type="binding site" description="axial binding residue" evidence="9">
    <location>
        <position position="287"/>
    </location>
    <ligand>
        <name>heme c</name>
        <dbReference type="ChEBI" id="CHEBI:61717"/>
        <label>2</label>
    </ligand>
    <ligandPart>
        <name>Fe</name>
        <dbReference type="ChEBI" id="CHEBI:18248"/>
    </ligandPart>
</feature>
<feature type="signal peptide" evidence="10">
    <location>
        <begin position="1"/>
        <end position="23"/>
    </location>
</feature>
<dbReference type="GO" id="GO:0042597">
    <property type="term" value="C:periplasmic space"/>
    <property type="evidence" value="ECO:0007669"/>
    <property type="project" value="UniProtKB-SubCell"/>
</dbReference>
<feature type="domain" description="Cytochrome c" evidence="11">
    <location>
        <begin position="42"/>
        <end position="173"/>
    </location>
</feature>
<dbReference type="GO" id="GO:0046872">
    <property type="term" value="F:metal ion binding"/>
    <property type="evidence" value="ECO:0007669"/>
    <property type="project" value="UniProtKB-KW"/>
</dbReference>
<proteinExistence type="predicted"/>
<evidence type="ECO:0000256" key="9">
    <source>
        <dbReference type="PIRSR" id="PIRSR000294-2"/>
    </source>
</evidence>
<evidence type="ECO:0000256" key="7">
    <source>
        <dbReference type="ARBA" id="ARBA00023004"/>
    </source>
</evidence>
<dbReference type="EMBL" id="JSZA02000004">
    <property type="protein sequence ID" value="TGO03693.1"/>
    <property type="molecule type" value="Genomic_DNA"/>
</dbReference>
<gene>
    <name evidence="12" type="ORF">PN36_01430</name>
</gene>
<dbReference type="InterPro" id="IPR009056">
    <property type="entry name" value="Cyt_c-like_dom"/>
</dbReference>
<evidence type="ECO:0000256" key="10">
    <source>
        <dbReference type="SAM" id="SignalP"/>
    </source>
</evidence>
<keyword evidence="13" id="KW-1185">Reference proteome</keyword>
<evidence type="ECO:0000256" key="4">
    <source>
        <dbReference type="ARBA" id="ARBA00022729"/>
    </source>
</evidence>
<keyword evidence="2 8" id="KW-0349">Heme</keyword>
<comment type="caution">
    <text evidence="12">The sequence shown here is derived from an EMBL/GenBank/DDBJ whole genome shotgun (WGS) entry which is preliminary data.</text>
</comment>
<dbReference type="InterPro" id="IPR051395">
    <property type="entry name" value="Cytochrome_c_Peroxidase/MauG"/>
</dbReference>
<feature type="binding site" description="covalent" evidence="8">
    <location>
        <position position="207"/>
    </location>
    <ligand>
        <name>heme c</name>
        <dbReference type="ChEBI" id="CHEBI:61717"/>
        <label>2</label>
    </ligand>
</feature>
<keyword evidence="4 10" id="KW-0732">Signal</keyword>
<dbReference type="PANTHER" id="PTHR30600">
    <property type="entry name" value="CYTOCHROME C PEROXIDASE-RELATED"/>
    <property type="match status" value="1"/>
</dbReference>
<dbReference type="InterPro" id="IPR036909">
    <property type="entry name" value="Cyt_c-like_dom_sf"/>
</dbReference>
<evidence type="ECO:0000256" key="2">
    <source>
        <dbReference type="ARBA" id="ARBA00022617"/>
    </source>
</evidence>
<evidence type="ECO:0000256" key="6">
    <source>
        <dbReference type="ARBA" id="ARBA00023002"/>
    </source>
</evidence>
<comment type="subcellular location">
    <subcellularLocation>
        <location evidence="1">Periplasm</location>
    </subcellularLocation>
</comment>
<dbReference type="GO" id="GO:0020037">
    <property type="term" value="F:heme binding"/>
    <property type="evidence" value="ECO:0007669"/>
    <property type="project" value="InterPro"/>
</dbReference>
<evidence type="ECO:0000313" key="12">
    <source>
        <dbReference type="EMBL" id="TGO03693.1"/>
    </source>
</evidence>
<keyword evidence="7 9" id="KW-0408">Iron</keyword>
<evidence type="ECO:0000256" key="8">
    <source>
        <dbReference type="PIRSR" id="PIRSR000294-1"/>
    </source>
</evidence>
<dbReference type="AlphaFoldDB" id="A0A4E0QSS3"/>
<dbReference type="InterPro" id="IPR004852">
    <property type="entry name" value="Di-haem_cyt_c_peroxidsae"/>
</dbReference>
<keyword evidence="3 9" id="KW-0479">Metal-binding</keyword>
<dbReference type="Proteomes" id="UP000030428">
    <property type="component" value="Unassembled WGS sequence"/>
</dbReference>
<dbReference type="InterPro" id="IPR026259">
    <property type="entry name" value="MauG/Cytc_peroxidase"/>
</dbReference>
<organism evidence="12 13">
    <name type="scientific">Candidatus Thiomargarita nelsonii</name>
    <dbReference type="NCBI Taxonomy" id="1003181"/>
    <lineage>
        <taxon>Bacteria</taxon>
        <taxon>Pseudomonadati</taxon>
        <taxon>Pseudomonadota</taxon>
        <taxon>Gammaproteobacteria</taxon>
        <taxon>Thiotrichales</taxon>
        <taxon>Thiotrichaceae</taxon>
        <taxon>Thiomargarita</taxon>
    </lineage>
</organism>
<evidence type="ECO:0000256" key="5">
    <source>
        <dbReference type="ARBA" id="ARBA00022764"/>
    </source>
</evidence>
<keyword evidence="6" id="KW-0560">Oxidoreductase</keyword>
<feature type="chain" id="PRO_5020027938" evidence="10">
    <location>
        <begin position="24"/>
        <end position="321"/>
    </location>
</feature>
<dbReference type="SUPFAM" id="SSF46626">
    <property type="entry name" value="Cytochrome c"/>
    <property type="match status" value="2"/>
</dbReference>
<name>A0A4E0QSS3_9GAMM</name>
<feature type="binding site" description="covalent" evidence="8">
    <location>
        <position position="210"/>
    </location>
    <ligand>
        <name>heme c</name>
        <dbReference type="ChEBI" id="CHEBI:61717"/>
        <label>2</label>
    </ligand>
</feature>
<evidence type="ECO:0000256" key="3">
    <source>
        <dbReference type="ARBA" id="ARBA00022723"/>
    </source>
</evidence>
<feature type="binding site" description="covalent" evidence="8">
    <location>
        <position position="64"/>
    </location>
    <ligand>
        <name>heme c</name>
        <dbReference type="ChEBI" id="CHEBI:61717"/>
        <label>1</label>
    </ligand>
</feature>
<evidence type="ECO:0000259" key="11">
    <source>
        <dbReference type="PROSITE" id="PS51007"/>
    </source>
</evidence>
<keyword evidence="5" id="KW-0574">Periplasm</keyword>
<comment type="cofactor">
    <cofactor evidence="8">
        <name>heme</name>
        <dbReference type="ChEBI" id="CHEBI:30413"/>
    </cofactor>
    <text evidence="8">Binds 2 heme groups.</text>
</comment>
<protein>
    <submittedName>
        <fullName evidence="12">Cytochrome B6</fullName>
    </submittedName>
</protein>
<dbReference type="Gene3D" id="1.10.760.10">
    <property type="entry name" value="Cytochrome c-like domain"/>
    <property type="match status" value="2"/>
</dbReference>
<dbReference type="PANTHER" id="PTHR30600:SF7">
    <property type="entry name" value="CYTOCHROME C PEROXIDASE-RELATED"/>
    <property type="match status" value="1"/>
</dbReference>
<comment type="PTM">
    <text evidence="8">Binds 2 heme groups per subunit.</text>
</comment>
<feature type="domain" description="Cytochrome c" evidence="11">
    <location>
        <begin position="193"/>
        <end position="312"/>
    </location>
</feature>
<evidence type="ECO:0000256" key="1">
    <source>
        <dbReference type="ARBA" id="ARBA00004418"/>
    </source>
</evidence>
<feature type="binding site" description="axial binding residue" evidence="9">
    <location>
        <position position="211"/>
    </location>
    <ligand>
        <name>heme c</name>
        <dbReference type="ChEBI" id="CHEBI:61717"/>
        <label>2</label>
    </ligand>
    <ligandPart>
        <name>Fe</name>
        <dbReference type="ChEBI" id="CHEBI:18248"/>
    </ligandPart>
</feature>
<sequence>MRIAQSIGLALSLALFAFKSVYAVSPNEPIKPLPLALNLNPDKVALGEQLFNDKRLSHDNTIACVSCHDLQKGGTDQLPRSFGINNAIGDINTPTVFNSGFNFRQFWDGRAASLEEQIDGPVHNPKEMGSHWQEVIGKLKKEPAYPKAFKALYADGINAQNIKEAIATFERSLITPNARFDQYLRGDETALTDEEKQGYAIFKQYGCVTCHQGTNIGGNMYQVFGALNNYFEQRGNITKADLGRINVTGKKYDRHKFKVPSLRNVALTAPYFHDGSADTLEKAVDVMAKYQLGRKIPRRKKRLIIKFLKTLTGTYQGKQLK</sequence>
<dbReference type="Pfam" id="PF03150">
    <property type="entry name" value="CCP_MauG"/>
    <property type="match status" value="1"/>
</dbReference>
<evidence type="ECO:0000313" key="13">
    <source>
        <dbReference type="Proteomes" id="UP000030428"/>
    </source>
</evidence>
<accession>A0A4E0QSS3</accession>
<feature type="binding site" description="axial binding residue" evidence="9">
    <location>
        <position position="68"/>
    </location>
    <ligand>
        <name>heme c</name>
        <dbReference type="ChEBI" id="CHEBI:61717"/>
        <label>1</label>
    </ligand>
    <ligandPart>
        <name>Fe</name>
        <dbReference type="ChEBI" id="CHEBI:18248"/>
    </ligandPart>
</feature>
<dbReference type="GO" id="GO:0009055">
    <property type="term" value="F:electron transfer activity"/>
    <property type="evidence" value="ECO:0007669"/>
    <property type="project" value="InterPro"/>
</dbReference>